<dbReference type="SUPFAM" id="SSF50494">
    <property type="entry name" value="Trypsin-like serine proteases"/>
    <property type="match status" value="1"/>
</dbReference>
<evidence type="ECO:0000256" key="6">
    <source>
        <dbReference type="SAM" id="Phobius"/>
    </source>
</evidence>
<dbReference type="InterPro" id="IPR018114">
    <property type="entry name" value="TRYPSIN_HIS"/>
</dbReference>
<dbReference type="Proteomes" id="UP000747542">
    <property type="component" value="Unassembled WGS sequence"/>
</dbReference>
<evidence type="ECO:0000256" key="1">
    <source>
        <dbReference type="ARBA" id="ARBA00022670"/>
    </source>
</evidence>
<keyword evidence="6" id="KW-1133">Transmembrane helix</keyword>
<accession>A0A8J5KE53</accession>
<dbReference type="PROSITE" id="PS00134">
    <property type="entry name" value="TRYPSIN_HIS"/>
    <property type="match status" value="1"/>
</dbReference>
<keyword evidence="4" id="KW-1015">Disulfide bond</keyword>
<keyword evidence="3 5" id="KW-0720">Serine protease</keyword>
<dbReference type="GO" id="GO:0004252">
    <property type="term" value="F:serine-type endopeptidase activity"/>
    <property type="evidence" value="ECO:0007669"/>
    <property type="project" value="InterPro"/>
</dbReference>
<keyword evidence="9" id="KW-1185">Reference proteome</keyword>
<keyword evidence="6" id="KW-0812">Transmembrane</keyword>
<dbReference type="PANTHER" id="PTHR24252">
    <property type="entry name" value="ACROSIN-RELATED"/>
    <property type="match status" value="1"/>
</dbReference>
<evidence type="ECO:0000313" key="8">
    <source>
        <dbReference type="EMBL" id="KAG7170718.1"/>
    </source>
</evidence>
<dbReference type="CDD" id="cd00190">
    <property type="entry name" value="Tryp_SPc"/>
    <property type="match status" value="1"/>
</dbReference>
<dbReference type="InterPro" id="IPR001254">
    <property type="entry name" value="Trypsin_dom"/>
</dbReference>
<dbReference type="GO" id="GO:0006508">
    <property type="term" value="P:proteolysis"/>
    <property type="evidence" value="ECO:0007669"/>
    <property type="project" value="UniProtKB-KW"/>
</dbReference>
<name>A0A8J5KE53_HOMAM</name>
<evidence type="ECO:0000256" key="2">
    <source>
        <dbReference type="ARBA" id="ARBA00022801"/>
    </source>
</evidence>
<reference evidence="8" key="1">
    <citation type="journal article" date="2021" name="Sci. Adv.">
        <title>The American lobster genome reveals insights on longevity, neural, and immune adaptations.</title>
        <authorList>
            <person name="Polinski J.M."/>
            <person name="Zimin A.V."/>
            <person name="Clark K.F."/>
            <person name="Kohn A.B."/>
            <person name="Sadowski N."/>
            <person name="Timp W."/>
            <person name="Ptitsyn A."/>
            <person name="Khanna P."/>
            <person name="Romanova D.Y."/>
            <person name="Williams P."/>
            <person name="Greenwood S.J."/>
            <person name="Moroz L.L."/>
            <person name="Walt D.R."/>
            <person name="Bodnar A.G."/>
        </authorList>
    </citation>
    <scope>NUCLEOTIDE SEQUENCE</scope>
    <source>
        <strain evidence="8">GMGI-L3</strain>
    </source>
</reference>
<dbReference type="SMART" id="SM00020">
    <property type="entry name" value="Tryp_SPc"/>
    <property type="match status" value="1"/>
</dbReference>
<dbReference type="Gene3D" id="2.40.10.10">
    <property type="entry name" value="Trypsin-like serine proteases"/>
    <property type="match status" value="1"/>
</dbReference>
<sequence length="455" mass="48469">MGLDMQERLFVPGGGGVLIWAVVVMGAVSVWAESYGGMGVRLPQPLNDTVPMPVKAAGVDGRTASRDFGVITKLGEDFLRCSDRRRVEGESRKTSNKRLNTSPCGRTTTYTIVSPRTTTVGECGLSYEMGKGDAVKFILPRFTTSCEMVFKAKEGYKLSFTCSKFRASSCRNEYLFITDGVNPPIDDGGPTGTTSAEGSQIPNCSSMCGAAPSGAGATRIVGGSEADKGEYPWMVMLTIDDGGPLKGCGGAIISKRHVLTAAHCVNFRNLKLTATVGLHDMKNLNTGVSKVFKVVDFIAHPDFNSDTLANDIAVLTLEGDVNWSRRVGAVCLSPEKDYEGQMGVVSGWGTLSFQGSQPSKLQEVGVQVTNQAKCVKNYLESDIDVLDTNVCAASPGKDACQGDSGGPLVILNNGIWYQMGVVSYGVGCARPDYPGVYTRVSSYVPWILDQVSSSC</sequence>
<gene>
    <name evidence="8" type="primary">Pce-L7</name>
    <name evidence="8" type="ORF">Hamer_G013547</name>
</gene>
<dbReference type="AlphaFoldDB" id="A0A8J5KE53"/>
<dbReference type="FunFam" id="2.40.10.10:FF:000006">
    <property type="entry name" value="Serine proteinase stubble"/>
    <property type="match status" value="1"/>
</dbReference>
<dbReference type="PROSITE" id="PS00135">
    <property type="entry name" value="TRYPSIN_SER"/>
    <property type="match status" value="1"/>
</dbReference>
<dbReference type="InterPro" id="IPR009003">
    <property type="entry name" value="Peptidase_S1_PA"/>
</dbReference>
<feature type="transmembrane region" description="Helical" evidence="6">
    <location>
        <begin position="9"/>
        <end position="32"/>
    </location>
</feature>
<dbReference type="InterPro" id="IPR043504">
    <property type="entry name" value="Peptidase_S1_PA_chymotrypsin"/>
</dbReference>
<evidence type="ECO:0000256" key="4">
    <source>
        <dbReference type="ARBA" id="ARBA00023157"/>
    </source>
</evidence>
<organism evidence="8 9">
    <name type="scientific">Homarus americanus</name>
    <name type="common">American lobster</name>
    <dbReference type="NCBI Taxonomy" id="6706"/>
    <lineage>
        <taxon>Eukaryota</taxon>
        <taxon>Metazoa</taxon>
        <taxon>Ecdysozoa</taxon>
        <taxon>Arthropoda</taxon>
        <taxon>Crustacea</taxon>
        <taxon>Multicrustacea</taxon>
        <taxon>Malacostraca</taxon>
        <taxon>Eumalacostraca</taxon>
        <taxon>Eucarida</taxon>
        <taxon>Decapoda</taxon>
        <taxon>Pleocyemata</taxon>
        <taxon>Astacidea</taxon>
        <taxon>Nephropoidea</taxon>
        <taxon>Nephropidae</taxon>
        <taxon>Homarus</taxon>
    </lineage>
</organism>
<keyword evidence="1 5" id="KW-0645">Protease</keyword>
<evidence type="ECO:0000259" key="7">
    <source>
        <dbReference type="PROSITE" id="PS50240"/>
    </source>
</evidence>
<comment type="caution">
    <text evidence="8">The sequence shown here is derived from an EMBL/GenBank/DDBJ whole genome shotgun (WGS) entry which is preliminary data.</text>
</comment>
<dbReference type="PROSITE" id="PS50240">
    <property type="entry name" value="TRYPSIN_DOM"/>
    <property type="match status" value="1"/>
</dbReference>
<dbReference type="PANTHER" id="PTHR24252:SF7">
    <property type="entry name" value="HYALIN"/>
    <property type="match status" value="1"/>
</dbReference>
<dbReference type="InterPro" id="IPR033116">
    <property type="entry name" value="TRYPSIN_SER"/>
</dbReference>
<keyword evidence="2 5" id="KW-0378">Hydrolase</keyword>
<protein>
    <submittedName>
        <fullName evidence="8">Proclotting enzyme-like 7</fullName>
    </submittedName>
</protein>
<dbReference type="PRINTS" id="PR00722">
    <property type="entry name" value="CHYMOTRYPSIN"/>
</dbReference>
<keyword evidence="6" id="KW-0472">Membrane</keyword>
<dbReference type="Pfam" id="PF00089">
    <property type="entry name" value="Trypsin"/>
    <property type="match status" value="1"/>
</dbReference>
<dbReference type="EMBL" id="JAHLQT010013773">
    <property type="protein sequence ID" value="KAG7170718.1"/>
    <property type="molecule type" value="Genomic_DNA"/>
</dbReference>
<feature type="domain" description="Peptidase S1" evidence="7">
    <location>
        <begin position="220"/>
        <end position="452"/>
    </location>
</feature>
<evidence type="ECO:0000313" key="9">
    <source>
        <dbReference type="Proteomes" id="UP000747542"/>
    </source>
</evidence>
<evidence type="ECO:0000256" key="3">
    <source>
        <dbReference type="ARBA" id="ARBA00022825"/>
    </source>
</evidence>
<proteinExistence type="predicted"/>
<dbReference type="InterPro" id="IPR001314">
    <property type="entry name" value="Peptidase_S1A"/>
</dbReference>
<evidence type="ECO:0000256" key="5">
    <source>
        <dbReference type="RuleBase" id="RU363034"/>
    </source>
</evidence>